<sequence>MDKQLSLFDKQEIYYETVVKPVVMRIYASLKNCNDVKSTQNQIKTISVNYPPTPKAMGWASDFIERALLPKSDLLSTLVIASS</sequence>
<accession>A0A6M3J5K9</accession>
<gene>
    <name evidence="1" type="ORF">MM415B00498_0056</name>
</gene>
<name>A0A6M3J5K9_9ZZZZ</name>
<organism evidence="1">
    <name type="scientific">viral metagenome</name>
    <dbReference type="NCBI Taxonomy" id="1070528"/>
    <lineage>
        <taxon>unclassified sequences</taxon>
        <taxon>metagenomes</taxon>
        <taxon>organismal metagenomes</taxon>
    </lineage>
</organism>
<dbReference type="EMBL" id="MT141519">
    <property type="protein sequence ID" value="QJA64441.1"/>
    <property type="molecule type" value="Genomic_DNA"/>
</dbReference>
<protein>
    <submittedName>
        <fullName evidence="1">Uncharacterized protein</fullName>
    </submittedName>
</protein>
<reference evidence="1" key="1">
    <citation type="submission" date="2020-03" db="EMBL/GenBank/DDBJ databases">
        <title>The deep terrestrial virosphere.</title>
        <authorList>
            <person name="Holmfeldt K."/>
            <person name="Nilsson E."/>
            <person name="Simone D."/>
            <person name="Lopez-Fernandez M."/>
            <person name="Wu X."/>
            <person name="de Brujin I."/>
            <person name="Lundin D."/>
            <person name="Andersson A."/>
            <person name="Bertilsson S."/>
            <person name="Dopson M."/>
        </authorList>
    </citation>
    <scope>NUCLEOTIDE SEQUENCE</scope>
    <source>
        <strain evidence="1">MM415B00498</strain>
    </source>
</reference>
<dbReference type="AlphaFoldDB" id="A0A6M3J5K9"/>
<proteinExistence type="predicted"/>
<evidence type="ECO:0000313" key="1">
    <source>
        <dbReference type="EMBL" id="QJA64441.1"/>
    </source>
</evidence>